<protein>
    <submittedName>
        <fullName evidence="2">Uncharacterized protein</fullName>
    </submittedName>
</protein>
<keyword evidence="3" id="KW-1185">Reference proteome</keyword>
<feature type="region of interest" description="Disordered" evidence="1">
    <location>
        <begin position="1"/>
        <end position="38"/>
    </location>
</feature>
<evidence type="ECO:0000256" key="1">
    <source>
        <dbReference type="SAM" id="MobiDB-lite"/>
    </source>
</evidence>
<dbReference type="Proteomes" id="UP000224832">
    <property type="component" value="Segment"/>
</dbReference>
<dbReference type="EMBL" id="KU245542">
    <property type="protein sequence ID" value="ALT58115.1"/>
    <property type="molecule type" value="Genomic_DNA"/>
</dbReference>
<evidence type="ECO:0000313" key="3">
    <source>
        <dbReference type="Proteomes" id="UP000224832"/>
    </source>
</evidence>
<name>A0A0U3CCB6_9CAUD</name>
<reference evidence="2 3" key="1">
    <citation type="submission" date="2015-12" db="EMBL/GenBank/DDBJ databases">
        <title>In silico genomic study of Pseudomonas phage SM1.</title>
        <authorList>
            <person name="Zawawi N.A.M."/>
            <person name="Mat-Arip Y."/>
            <person name="Wan-Jauhari W.K."/>
            <person name="Fauzi A.A."/>
            <person name="Yee F.J."/>
        </authorList>
    </citation>
    <scope>NUCLEOTIDE SEQUENCE [LARGE SCALE GENOMIC DNA]</scope>
</reference>
<gene>
    <name evidence="2" type="ORF">SM1_0123</name>
</gene>
<organism evidence="2 3">
    <name type="scientific">Pseudomonas phage SM1</name>
    <dbReference type="NCBI Taxonomy" id="1772332"/>
    <lineage>
        <taxon>Viruses</taxon>
        <taxon>Duplodnaviria</taxon>
        <taxon>Heunggongvirae</taxon>
        <taxon>Uroviricota</taxon>
        <taxon>Caudoviricetes</taxon>
        <taxon>Samunavirus</taxon>
        <taxon>Samunavirus SM1</taxon>
    </lineage>
</organism>
<accession>A0A0U3CCB6</accession>
<sequence length="137" mass="15540">MATSSRIRPKRSAPVGQEAQEKKTTLARPRVRVRPARGVEEPVKPVELIPVRTETPPEREVVHSWSDRVDYDAIIQNYKSKATSYKTAIRSHCVDCMGGLVQSIKDCTSYDCSLYPFRMGENPYDARTVKAREKKEG</sequence>
<evidence type="ECO:0000313" key="2">
    <source>
        <dbReference type="EMBL" id="ALT58115.1"/>
    </source>
</evidence>
<proteinExistence type="predicted"/>